<dbReference type="EMBL" id="RWJI01000002">
    <property type="protein sequence ID" value="RRQ51201.1"/>
    <property type="molecule type" value="Genomic_DNA"/>
</dbReference>
<reference evidence="2 3" key="1">
    <citation type="submission" date="2018-12" db="EMBL/GenBank/DDBJ databases">
        <authorList>
            <person name="Kim S.-J."/>
            <person name="Jung G.-Y."/>
        </authorList>
    </citation>
    <scope>NUCLEOTIDE SEQUENCE [LARGE SCALE GENOMIC DNA]</scope>
    <source>
        <strain evidence="2 3">03SU3-P</strain>
    </source>
</reference>
<dbReference type="OrthoDB" id="6293260at2"/>
<dbReference type="SUPFAM" id="SSF55729">
    <property type="entry name" value="Acyl-CoA N-acyltransferases (Nat)"/>
    <property type="match status" value="1"/>
</dbReference>
<evidence type="ECO:0000313" key="3">
    <source>
        <dbReference type="Proteomes" id="UP000268553"/>
    </source>
</evidence>
<keyword evidence="2" id="KW-0808">Transferase</keyword>
<dbReference type="Gene3D" id="3.40.630.30">
    <property type="match status" value="1"/>
</dbReference>
<dbReference type="InterPro" id="IPR000182">
    <property type="entry name" value="GNAT_dom"/>
</dbReference>
<dbReference type="Pfam" id="PF13302">
    <property type="entry name" value="Acetyltransf_3"/>
    <property type="match status" value="1"/>
</dbReference>
<feature type="domain" description="N-acetyltransferase" evidence="1">
    <location>
        <begin position="11"/>
        <end position="169"/>
    </location>
</feature>
<dbReference type="InterPro" id="IPR051531">
    <property type="entry name" value="N-acetyltransferase"/>
</dbReference>
<evidence type="ECO:0000259" key="1">
    <source>
        <dbReference type="PROSITE" id="PS51186"/>
    </source>
</evidence>
<dbReference type="GO" id="GO:0016747">
    <property type="term" value="F:acyltransferase activity, transferring groups other than amino-acyl groups"/>
    <property type="evidence" value="ECO:0007669"/>
    <property type="project" value="InterPro"/>
</dbReference>
<dbReference type="PANTHER" id="PTHR43792">
    <property type="entry name" value="GNAT FAMILY, PUTATIVE (AFU_ORTHOLOGUE AFUA_3G00765)-RELATED-RELATED"/>
    <property type="match status" value="1"/>
</dbReference>
<dbReference type="RefSeq" id="WP_125231176.1">
    <property type="nucleotide sequence ID" value="NZ_RWJI01000002.1"/>
</dbReference>
<dbReference type="AlphaFoldDB" id="A0A426RQC9"/>
<protein>
    <submittedName>
        <fullName evidence="2">N-acetyltransferase</fullName>
    </submittedName>
</protein>
<name>A0A426RQC9_9SPHN</name>
<organism evidence="2 3">
    <name type="scientific">Sphingorhabdus wooponensis</name>
    <dbReference type="NCBI Taxonomy" id="940136"/>
    <lineage>
        <taxon>Bacteria</taxon>
        <taxon>Pseudomonadati</taxon>
        <taxon>Pseudomonadota</taxon>
        <taxon>Alphaproteobacteria</taxon>
        <taxon>Sphingomonadales</taxon>
        <taxon>Sphingomonadaceae</taxon>
        <taxon>Sphingorhabdus</taxon>
    </lineage>
</organism>
<keyword evidence="3" id="KW-1185">Reference proteome</keyword>
<gene>
    <name evidence="2" type="ORF">D7D48_09500</name>
</gene>
<dbReference type="PROSITE" id="PS51186">
    <property type="entry name" value="GNAT"/>
    <property type="match status" value="1"/>
</dbReference>
<proteinExistence type="predicted"/>
<evidence type="ECO:0000313" key="2">
    <source>
        <dbReference type="EMBL" id="RRQ51201.1"/>
    </source>
</evidence>
<sequence>MIAPTLTTERLSIEPMSLAHWEDYAAAWADPRMTAFIGGEPRSRNVSWGKMLQGIGMWPLLGYGYWAFVERASGRFVGNGGLAQFERGIEELEGFPEAGWAFTPDAWGNGYATEAMTAILLWADGQGLGEIRCIIDTGNTASHNVAGKLGFAKFAESHNVIGDLYIYRR</sequence>
<dbReference type="PANTHER" id="PTHR43792:SF16">
    <property type="entry name" value="N-ACETYLTRANSFERASE DOMAIN-CONTAINING PROTEIN"/>
    <property type="match status" value="1"/>
</dbReference>
<comment type="caution">
    <text evidence="2">The sequence shown here is derived from an EMBL/GenBank/DDBJ whole genome shotgun (WGS) entry which is preliminary data.</text>
</comment>
<dbReference type="InterPro" id="IPR016181">
    <property type="entry name" value="Acyl_CoA_acyltransferase"/>
</dbReference>
<dbReference type="Proteomes" id="UP000268553">
    <property type="component" value="Unassembled WGS sequence"/>
</dbReference>
<accession>A0A426RQC9</accession>